<feature type="repeat" description="WD" evidence="3">
    <location>
        <begin position="306"/>
        <end position="340"/>
    </location>
</feature>
<dbReference type="InterPro" id="IPR019775">
    <property type="entry name" value="WD40_repeat_CS"/>
</dbReference>
<dbReference type="SUPFAM" id="SSF158230">
    <property type="entry name" value="PRP4-like"/>
    <property type="match status" value="1"/>
</dbReference>
<feature type="compositionally biased region" description="Low complexity" evidence="4">
    <location>
        <begin position="113"/>
        <end position="133"/>
    </location>
</feature>
<dbReference type="PROSITE" id="PS50082">
    <property type="entry name" value="WD_REPEATS_2"/>
    <property type="match status" value="6"/>
</dbReference>
<dbReference type="GO" id="GO:0046540">
    <property type="term" value="C:U4/U6 x U5 tri-snRNP complex"/>
    <property type="evidence" value="ECO:0007669"/>
    <property type="project" value="TreeGrafter"/>
</dbReference>
<evidence type="ECO:0000259" key="5">
    <source>
        <dbReference type="SMART" id="SM00500"/>
    </source>
</evidence>
<dbReference type="Pfam" id="PF00400">
    <property type="entry name" value="WD40"/>
    <property type="match status" value="6"/>
</dbReference>
<feature type="repeat" description="WD" evidence="3">
    <location>
        <begin position="249"/>
        <end position="297"/>
    </location>
</feature>
<dbReference type="InterPro" id="IPR014906">
    <property type="entry name" value="PRP4-like"/>
</dbReference>
<name>A0A267GZE1_9PLAT</name>
<organism evidence="6 7">
    <name type="scientific">Macrostomum lignano</name>
    <dbReference type="NCBI Taxonomy" id="282301"/>
    <lineage>
        <taxon>Eukaryota</taxon>
        <taxon>Metazoa</taxon>
        <taxon>Spiralia</taxon>
        <taxon>Lophotrochozoa</taxon>
        <taxon>Platyhelminthes</taxon>
        <taxon>Rhabditophora</taxon>
        <taxon>Macrostomorpha</taxon>
        <taxon>Macrostomida</taxon>
        <taxon>Macrostomidae</taxon>
        <taxon>Macrostomum</taxon>
    </lineage>
</organism>
<keyword evidence="7" id="KW-1185">Reference proteome</keyword>
<dbReference type="PANTHER" id="PTHR19846">
    <property type="entry name" value="WD40 REPEAT PROTEIN"/>
    <property type="match status" value="1"/>
</dbReference>
<dbReference type="InterPro" id="IPR036285">
    <property type="entry name" value="PRP4-like_sf"/>
</dbReference>
<dbReference type="PRINTS" id="PR00320">
    <property type="entry name" value="GPROTEINBRPT"/>
</dbReference>
<dbReference type="InterPro" id="IPR036322">
    <property type="entry name" value="WD40_repeat_dom_sf"/>
</dbReference>
<dbReference type="PROSITE" id="PS00678">
    <property type="entry name" value="WD_REPEATS_1"/>
    <property type="match status" value="1"/>
</dbReference>
<dbReference type="Pfam" id="PF08799">
    <property type="entry name" value="PRP4"/>
    <property type="match status" value="1"/>
</dbReference>
<feature type="repeat" description="WD" evidence="3">
    <location>
        <begin position="425"/>
        <end position="464"/>
    </location>
</feature>
<dbReference type="FunFam" id="2.130.10.10:FF:001211">
    <property type="entry name" value="CBN-PRP-4 protein"/>
    <property type="match status" value="1"/>
</dbReference>
<gene>
    <name evidence="6" type="ORF">BOX15_Mlig010799g1</name>
</gene>
<evidence type="ECO:0000256" key="2">
    <source>
        <dbReference type="ARBA" id="ARBA00022737"/>
    </source>
</evidence>
<feature type="region of interest" description="Disordered" evidence="4">
    <location>
        <begin position="110"/>
        <end position="133"/>
    </location>
</feature>
<dbReference type="Gene3D" id="2.130.10.10">
    <property type="entry name" value="YVTN repeat-like/Quinoprotein amine dehydrogenase"/>
    <property type="match status" value="2"/>
</dbReference>
<dbReference type="GO" id="GO:0030621">
    <property type="term" value="F:U4 snRNA binding"/>
    <property type="evidence" value="ECO:0007669"/>
    <property type="project" value="TreeGrafter"/>
</dbReference>
<evidence type="ECO:0000313" key="6">
    <source>
        <dbReference type="EMBL" id="PAA91375.1"/>
    </source>
</evidence>
<dbReference type="AlphaFoldDB" id="A0A267GZE1"/>
<evidence type="ECO:0000313" key="7">
    <source>
        <dbReference type="Proteomes" id="UP000215902"/>
    </source>
</evidence>
<dbReference type="PANTHER" id="PTHR19846:SF0">
    <property type="entry name" value="PRE-MRNA PROCESSING FACTOR 4"/>
    <property type="match status" value="1"/>
</dbReference>
<feature type="domain" description="Pre-mRNA processing factor 4 (PRP4)-like" evidence="5">
    <location>
        <begin position="66"/>
        <end position="118"/>
    </location>
</feature>
<dbReference type="CDD" id="cd00200">
    <property type="entry name" value="WD40"/>
    <property type="match status" value="1"/>
</dbReference>
<dbReference type="SUPFAM" id="SSF50978">
    <property type="entry name" value="WD40 repeat-like"/>
    <property type="match status" value="1"/>
</dbReference>
<proteinExistence type="predicted"/>
<dbReference type="GO" id="GO:0017070">
    <property type="term" value="F:U6 snRNA binding"/>
    <property type="evidence" value="ECO:0007669"/>
    <property type="project" value="TreeGrafter"/>
</dbReference>
<evidence type="ECO:0000256" key="3">
    <source>
        <dbReference type="PROSITE-ProRule" id="PRU00221"/>
    </source>
</evidence>
<feature type="repeat" description="WD" evidence="3">
    <location>
        <begin position="341"/>
        <end position="382"/>
    </location>
</feature>
<evidence type="ECO:0000256" key="1">
    <source>
        <dbReference type="ARBA" id="ARBA00022574"/>
    </source>
</evidence>
<dbReference type="InterPro" id="IPR020472">
    <property type="entry name" value="WD40_PAC1"/>
</dbReference>
<keyword evidence="2" id="KW-0677">Repeat</keyword>
<keyword evidence="1 3" id="KW-0853">WD repeat</keyword>
<dbReference type="GO" id="GO:0000398">
    <property type="term" value="P:mRNA splicing, via spliceosome"/>
    <property type="evidence" value="ECO:0007669"/>
    <property type="project" value="TreeGrafter"/>
</dbReference>
<feature type="repeat" description="WD" evidence="3">
    <location>
        <begin position="383"/>
        <end position="424"/>
    </location>
</feature>
<dbReference type="InterPro" id="IPR001680">
    <property type="entry name" value="WD40_rpt"/>
</dbReference>
<dbReference type="SMART" id="SM00320">
    <property type="entry name" value="WD40"/>
    <property type="match status" value="7"/>
</dbReference>
<dbReference type="PROSITE" id="PS50294">
    <property type="entry name" value="WD_REPEATS_REGION"/>
    <property type="match status" value="3"/>
</dbReference>
<dbReference type="Proteomes" id="UP000215902">
    <property type="component" value="Unassembled WGS sequence"/>
</dbReference>
<comment type="caution">
    <text evidence="6">The sequence shown here is derived from an EMBL/GenBank/DDBJ whole genome shotgun (WGS) entry which is preliminary data.</text>
</comment>
<dbReference type="InterPro" id="IPR015943">
    <property type="entry name" value="WD40/YVTN_repeat-like_dom_sf"/>
</dbReference>
<dbReference type="Gene3D" id="4.10.280.110">
    <property type="entry name" value="Pre-mRNA processing factor 4 domain"/>
    <property type="match status" value="1"/>
</dbReference>
<accession>A0A267GZE1</accession>
<sequence length="510" mass="55914">NRAAMSSGQQMSILRDSIKSGAIDVPLGSALLDGVASQPPEQSESRREMLALVELRRKTRQIQVSTDDREVRAYLRQLGEPICLFGEDAADRRERLKTLIVLHGESAIRKRPAGASDSAGDSEAAASTAGASTSASGAAINKELWYHEGPEALKTGRLWLAEYSLPRARARLDAARAYYANTPDSVRKARHMEWQNNLRSFAIQASQIGDSRPLSYCQVSPDSSQLAVSSWSGLCQVWRLPECELALTLRGHKTNACCVAWHPKATTPEAGPVALASSSLDGAVKLWSLDSESPYAELDGHEPYRVSRLAWHPSGRFLGTCVFDYSWRLWDLEAGDEILHQEGHSKEVYDIAFHPDGSLALTGGLDSFGRVWDLRNGRCVMLLEGHQRSVLSVAFAPNGHHMATGSEDNGAKLWDLRKQVCLYTVPAHTSNVSKVLFQPGSSGAAGISHFLLTASYDGSARLWSHPNWTPIHQLSGHESRLMCADIAPDSRFIVTCGFDRTFKLWAAQPI</sequence>
<dbReference type="OrthoDB" id="540662at2759"/>
<dbReference type="STRING" id="282301.A0A267GZE1"/>
<dbReference type="SMART" id="SM00500">
    <property type="entry name" value="SFM"/>
    <property type="match status" value="1"/>
</dbReference>
<reference evidence="6 7" key="1">
    <citation type="submission" date="2017-06" db="EMBL/GenBank/DDBJ databases">
        <title>A platform for efficient transgenesis in Macrostomum lignano, a flatworm model organism for stem cell research.</title>
        <authorList>
            <person name="Berezikov E."/>
        </authorList>
    </citation>
    <scope>NUCLEOTIDE SEQUENCE [LARGE SCALE GENOMIC DNA]</scope>
    <source>
        <strain evidence="6">DV1</strain>
        <tissue evidence="6">Whole organism</tissue>
    </source>
</reference>
<protein>
    <recommendedName>
        <fullName evidence="5">Pre-mRNA processing factor 4 (PRP4)-like domain-containing protein</fullName>
    </recommendedName>
</protein>
<feature type="non-terminal residue" evidence="6">
    <location>
        <position position="1"/>
    </location>
</feature>
<dbReference type="EMBL" id="NIVC01000089">
    <property type="protein sequence ID" value="PAA91375.1"/>
    <property type="molecule type" value="Genomic_DNA"/>
</dbReference>
<feature type="repeat" description="WD" evidence="3">
    <location>
        <begin position="474"/>
        <end position="510"/>
    </location>
</feature>
<evidence type="ECO:0000256" key="4">
    <source>
        <dbReference type="SAM" id="MobiDB-lite"/>
    </source>
</evidence>